<feature type="domain" description="GP-PDE" evidence="1">
    <location>
        <begin position="4"/>
        <end position="228"/>
    </location>
</feature>
<evidence type="ECO:0000259" key="1">
    <source>
        <dbReference type="PROSITE" id="PS51704"/>
    </source>
</evidence>
<dbReference type="EMBL" id="LN824141">
    <property type="protein sequence ID" value="CEP77767.1"/>
    <property type="molecule type" value="Genomic_DNA"/>
</dbReference>
<dbReference type="InterPro" id="IPR017946">
    <property type="entry name" value="PLC-like_Pdiesterase_TIM-brl"/>
</dbReference>
<dbReference type="KEGG" id="dtn:DTL3_0441"/>
<protein>
    <submittedName>
        <fullName evidence="2">Glycerophosphoryl diester phosphodiesterase</fullName>
    </submittedName>
</protein>
<sequence length="239" mass="27649">MEDFLVLGHRGYRAKYAENTIEAFQKALEYGADGIEYDSRLTKDGVLVVLHDEEINGIKLNSIEYNQLKNIKFSNGQTIPTVEETIRSLNNKAILNLEVKEVEAAIPSYEITKKLGALKRTLFSSFKVDALRKIRKIDKEVKLGLLVQYDTLDNLPQLHKELSLYSLNLWVDAVKENIQESSKMLRKWKDAGLKIYLWTLNNPQDLYDLEGFYDCVITDEVELIVTERKRMKKKEQSSK</sequence>
<dbReference type="AlphaFoldDB" id="A0A0C7NPD9"/>
<keyword evidence="3" id="KW-1185">Reference proteome</keyword>
<dbReference type="PROSITE" id="PS51704">
    <property type="entry name" value="GP_PDE"/>
    <property type="match status" value="1"/>
</dbReference>
<dbReference type="InterPro" id="IPR030395">
    <property type="entry name" value="GP_PDE_dom"/>
</dbReference>
<dbReference type="STRING" id="1006576.DTL3_0441"/>
<dbReference type="RefSeq" id="WP_052670278.1">
    <property type="nucleotide sequence ID" value="NZ_LN824141.1"/>
</dbReference>
<name>A0A0C7NPD9_DEFTU</name>
<accession>A0A0C7NPD9</accession>
<dbReference type="GO" id="GO:0006629">
    <property type="term" value="P:lipid metabolic process"/>
    <property type="evidence" value="ECO:0007669"/>
    <property type="project" value="InterPro"/>
</dbReference>
<dbReference type="SUPFAM" id="SSF51695">
    <property type="entry name" value="PLC-like phosphodiesterases"/>
    <property type="match status" value="1"/>
</dbReference>
<dbReference type="PANTHER" id="PTHR46211:SF14">
    <property type="entry name" value="GLYCEROPHOSPHODIESTER PHOSPHODIESTERASE"/>
    <property type="match status" value="1"/>
</dbReference>
<evidence type="ECO:0000313" key="3">
    <source>
        <dbReference type="Proteomes" id="UP000032809"/>
    </source>
</evidence>
<proteinExistence type="predicted"/>
<dbReference type="Proteomes" id="UP000032809">
    <property type="component" value="Chromosome I"/>
</dbReference>
<dbReference type="Gene3D" id="3.20.20.190">
    <property type="entry name" value="Phosphatidylinositol (PI) phosphodiesterase"/>
    <property type="match status" value="1"/>
</dbReference>
<reference evidence="3" key="1">
    <citation type="submission" date="2014-11" db="EMBL/GenBank/DDBJ databases">
        <authorList>
            <person name="Wibberg D."/>
        </authorList>
    </citation>
    <scope>NUCLEOTIDE SEQUENCE [LARGE SCALE GENOMIC DNA]</scope>
    <source>
        <strain evidence="3">L3</strain>
    </source>
</reference>
<organism evidence="2 3">
    <name type="scientific">Defluviitoga tunisiensis</name>
    <dbReference type="NCBI Taxonomy" id="1006576"/>
    <lineage>
        <taxon>Bacteria</taxon>
        <taxon>Thermotogati</taxon>
        <taxon>Thermotogota</taxon>
        <taxon>Thermotogae</taxon>
        <taxon>Petrotogales</taxon>
        <taxon>Petrotogaceae</taxon>
        <taxon>Defluviitoga</taxon>
    </lineage>
</organism>
<evidence type="ECO:0000313" key="2">
    <source>
        <dbReference type="EMBL" id="CEP77767.1"/>
    </source>
</evidence>
<dbReference type="GO" id="GO:0008081">
    <property type="term" value="F:phosphoric diester hydrolase activity"/>
    <property type="evidence" value="ECO:0007669"/>
    <property type="project" value="InterPro"/>
</dbReference>
<dbReference type="PATRIC" id="fig|1006576.9.peg.436"/>
<dbReference type="Pfam" id="PF03009">
    <property type="entry name" value="GDPD"/>
    <property type="match status" value="1"/>
</dbReference>
<dbReference type="PANTHER" id="PTHR46211">
    <property type="entry name" value="GLYCEROPHOSPHORYL DIESTER PHOSPHODIESTERASE"/>
    <property type="match status" value="1"/>
</dbReference>
<dbReference type="HOGENOM" id="CLU_030006_3_3_0"/>
<gene>
    <name evidence="2" type="ORF">DTL3_0441</name>
</gene>